<keyword evidence="10" id="KW-1185">Reference proteome</keyword>
<dbReference type="InterPro" id="IPR011010">
    <property type="entry name" value="DNA_brk_join_enz"/>
</dbReference>
<dbReference type="PROSITE" id="PS51898">
    <property type="entry name" value="TYR_RECOMBINASE"/>
    <property type="match status" value="1"/>
</dbReference>
<dbReference type="Gene3D" id="1.10.443.10">
    <property type="entry name" value="Intergrase catalytic core"/>
    <property type="match status" value="1"/>
</dbReference>
<comment type="function">
    <text evidence="1">Site-specific tyrosine recombinase, which acts by catalyzing the cutting and rejoining of the recombining DNA molecules.</text>
</comment>
<name>A0A1M5DNM4_9FIRM</name>
<evidence type="ECO:0000256" key="5">
    <source>
        <dbReference type="ARBA" id="ARBA00023172"/>
    </source>
</evidence>
<evidence type="ECO:0000256" key="1">
    <source>
        <dbReference type="ARBA" id="ARBA00003283"/>
    </source>
</evidence>
<evidence type="ECO:0000259" key="7">
    <source>
        <dbReference type="PROSITE" id="PS51898"/>
    </source>
</evidence>
<dbReference type="EMBL" id="FQUW01000053">
    <property type="protein sequence ID" value="SHF68587.1"/>
    <property type="molecule type" value="Genomic_DNA"/>
</dbReference>
<evidence type="ECO:0000256" key="3">
    <source>
        <dbReference type="ARBA" id="ARBA00022908"/>
    </source>
</evidence>
<proteinExistence type="inferred from homology"/>
<dbReference type="InterPro" id="IPR013762">
    <property type="entry name" value="Integrase-like_cat_sf"/>
</dbReference>
<dbReference type="GO" id="GO:0003677">
    <property type="term" value="F:DNA binding"/>
    <property type="evidence" value="ECO:0007669"/>
    <property type="project" value="UniProtKB-UniRule"/>
</dbReference>
<dbReference type="RefSeq" id="WP_073167509.1">
    <property type="nucleotide sequence ID" value="NZ_FQUW01000053.1"/>
</dbReference>
<dbReference type="InterPro" id="IPR050090">
    <property type="entry name" value="Tyrosine_recombinase_XerCD"/>
</dbReference>
<dbReference type="CDD" id="cd01189">
    <property type="entry name" value="INT_ICEBs1_C_like"/>
    <property type="match status" value="1"/>
</dbReference>
<dbReference type="SUPFAM" id="SSF56349">
    <property type="entry name" value="DNA breaking-rejoining enzymes"/>
    <property type="match status" value="1"/>
</dbReference>
<feature type="domain" description="Core-binding (CB)" evidence="8">
    <location>
        <begin position="74"/>
        <end position="156"/>
    </location>
</feature>
<organism evidence="9 10">
    <name type="scientific">Desulfofundulus australicus DSM 11792</name>
    <dbReference type="NCBI Taxonomy" id="1121425"/>
    <lineage>
        <taxon>Bacteria</taxon>
        <taxon>Bacillati</taxon>
        <taxon>Bacillota</taxon>
        <taxon>Clostridia</taxon>
        <taxon>Eubacteriales</taxon>
        <taxon>Peptococcaceae</taxon>
        <taxon>Desulfofundulus</taxon>
    </lineage>
</organism>
<dbReference type="PROSITE" id="PS51900">
    <property type="entry name" value="CB"/>
    <property type="match status" value="1"/>
</dbReference>
<gene>
    <name evidence="9" type="ORF">SAMN02745218_02874</name>
</gene>
<dbReference type="AlphaFoldDB" id="A0A1M5DNM4"/>
<keyword evidence="5" id="KW-0233">DNA recombination</keyword>
<accession>A0A1M5DNM4</accession>
<reference evidence="10" key="1">
    <citation type="submission" date="2016-11" db="EMBL/GenBank/DDBJ databases">
        <authorList>
            <person name="Varghese N."/>
            <person name="Submissions S."/>
        </authorList>
    </citation>
    <scope>NUCLEOTIDE SEQUENCE [LARGE SCALE GENOMIC DNA]</scope>
    <source>
        <strain evidence="10">DSM 11792</strain>
    </source>
</reference>
<dbReference type="InterPro" id="IPR002104">
    <property type="entry name" value="Integrase_catalytic"/>
</dbReference>
<protein>
    <submittedName>
        <fullName evidence="9">Integrase</fullName>
    </submittedName>
</protein>
<dbReference type="Pfam" id="PF00589">
    <property type="entry name" value="Phage_integrase"/>
    <property type="match status" value="1"/>
</dbReference>
<sequence>MAKRKTKKRASGEGLVRKRPDGRWEARITVGTDPVTGKPKFKHFYGKTQAEAIEKRNAYLAAVRTGTYVEPQKVLFGEWVNRWLELFVKPKVRQSTYAKYQINTRTHIVPALGHIELQKLTTEHIQEFYNEKAQTHSSSVVAILHQIINGSLKQAVKQRVILNNPAEYTERPQVKYREVEPLTEEEVTKFLQAAWGDRLYAAFLLDLFTGLRRGELLALRWSDVDFKAGTITVRESLSRVEIEPGKTELVFSEPKTESGKRTIPLLPEVVQELKRHKARQNEERLFFGREYEDNDLVFSTPTGKPIDPRNFLRKLKSILKKAGLREEIRVHTLRHTFGNAIAQAGENPRNLQALMGHADIRTTLGTYCHSGLDDKRRAVEKLAPFLNVAQKRQ</sequence>
<dbReference type="InterPro" id="IPR004107">
    <property type="entry name" value="Integrase_SAM-like_N"/>
</dbReference>
<dbReference type="PANTHER" id="PTHR30349:SF91">
    <property type="entry name" value="INTA PROTEIN"/>
    <property type="match status" value="1"/>
</dbReference>
<evidence type="ECO:0000313" key="9">
    <source>
        <dbReference type="EMBL" id="SHF68587.1"/>
    </source>
</evidence>
<dbReference type="GO" id="GO:0006310">
    <property type="term" value="P:DNA recombination"/>
    <property type="evidence" value="ECO:0007669"/>
    <property type="project" value="UniProtKB-KW"/>
</dbReference>
<dbReference type="InterPro" id="IPR010998">
    <property type="entry name" value="Integrase_recombinase_N"/>
</dbReference>
<dbReference type="InterPro" id="IPR044068">
    <property type="entry name" value="CB"/>
</dbReference>
<dbReference type="OrthoDB" id="9769726at2"/>
<dbReference type="PANTHER" id="PTHR30349">
    <property type="entry name" value="PHAGE INTEGRASE-RELATED"/>
    <property type="match status" value="1"/>
</dbReference>
<feature type="domain" description="Tyr recombinase" evidence="7">
    <location>
        <begin position="177"/>
        <end position="380"/>
    </location>
</feature>
<dbReference type="Proteomes" id="UP000184196">
    <property type="component" value="Unassembled WGS sequence"/>
</dbReference>
<comment type="similarity">
    <text evidence="2">Belongs to the 'phage' integrase family.</text>
</comment>
<evidence type="ECO:0000259" key="8">
    <source>
        <dbReference type="PROSITE" id="PS51900"/>
    </source>
</evidence>
<evidence type="ECO:0000256" key="6">
    <source>
        <dbReference type="PROSITE-ProRule" id="PRU01248"/>
    </source>
</evidence>
<dbReference type="GO" id="GO:0015074">
    <property type="term" value="P:DNA integration"/>
    <property type="evidence" value="ECO:0007669"/>
    <property type="project" value="UniProtKB-KW"/>
</dbReference>
<keyword evidence="4 6" id="KW-0238">DNA-binding</keyword>
<dbReference type="Pfam" id="PF14659">
    <property type="entry name" value="Phage_int_SAM_3"/>
    <property type="match status" value="1"/>
</dbReference>
<keyword evidence="3" id="KW-0229">DNA integration</keyword>
<evidence type="ECO:0000256" key="2">
    <source>
        <dbReference type="ARBA" id="ARBA00008857"/>
    </source>
</evidence>
<evidence type="ECO:0000256" key="4">
    <source>
        <dbReference type="ARBA" id="ARBA00023125"/>
    </source>
</evidence>
<dbReference type="Gene3D" id="1.10.150.130">
    <property type="match status" value="1"/>
</dbReference>
<evidence type="ECO:0000313" key="10">
    <source>
        <dbReference type="Proteomes" id="UP000184196"/>
    </source>
</evidence>